<keyword evidence="19" id="KW-1185">Reference proteome</keyword>
<evidence type="ECO:0000256" key="2">
    <source>
        <dbReference type="ARBA" id="ARBA00004202"/>
    </source>
</evidence>
<keyword evidence="11 14" id="KW-0066">ATP synthesis</keyword>
<evidence type="ECO:0000256" key="6">
    <source>
        <dbReference type="ARBA" id="ARBA00022475"/>
    </source>
</evidence>
<organism evidence="18 19">
    <name type="scientific">Paenibacillus polysaccharolyticus</name>
    <dbReference type="NCBI Taxonomy" id="582692"/>
    <lineage>
        <taxon>Bacteria</taxon>
        <taxon>Bacillati</taxon>
        <taxon>Bacillota</taxon>
        <taxon>Bacilli</taxon>
        <taxon>Bacillales</taxon>
        <taxon>Paenibacillaceae</taxon>
        <taxon>Paenibacillus</taxon>
    </lineage>
</organism>
<dbReference type="FunFam" id="1.20.5.440:FF:000001">
    <property type="entry name" value="ATP synthase epsilon chain"/>
    <property type="match status" value="1"/>
</dbReference>
<dbReference type="GO" id="GO:0045259">
    <property type="term" value="C:proton-transporting ATP synthase complex"/>
    <property type="evidence" value="ECO:0007669"/>
    <property type="project" value="UniProtKB-KW"/>
</dbReference>
<dbReference type="SUPFAM" id="SSF46604">
    <property type="entry name" value="Epsilon subunit of F1F0-ATP synthase C-terminal domain"/>
    <property type="match status" value="1"/>
</dbReference>
<evidence type="ECO:0000256" key="4">
    <source>
        <dbReference type="ARBA" id="ARBA00014480"/>
    </source>
</evidence>
<proteinExistence type="inferred from homology"/>
<evidence type="ECO:0000256" key="10">
    <source>
        <dbReference type="ARBA" id="ARBA00023196"/>
    </source>
</evidence>
<evidence type="ECO:0000256" key="14">
    <source>
        <dbReference type="HAMAP-Rule" id="MF_00530"/>
    </source>
</evidence>
<dbReference type="GO" id="GO:0046933">
    <property type="term" value="F:proton-transporting ATP synthase activity, rotational mechanism"/>
    <property type="evidence" value="ECO:0007669"/>
    <property type="project" value="UniProtKB-UniRule"/>
</dbReference>
<dbReference type="NCBIfam" id="NF001846">
    <property type="entry name" value="PRK00571.1-3"/>
    <property type="match status" value="1"/>
</dbReference>
<keyword evidence="5 14" id="KW-0813">Transport</keyword>
<keyword evidence="9 14" id="KW-0472">Membrane</keyword>
<evidence type="ECO:0000256" key="7">
    <source>
        <dbReference type="ARBA" id="ARBA00022781"/>
    </source>
</evidence>
<dbReference type="InterPro" id="IPR036771">
    <property type="entry name" value="ATPsynth_dsu/esu_N"/>
</dbReference>
<dbReference type="STRING" id="582692.SAMN05720606_11374"/>
<dbReference type="InterPro" id="IPR020546">
    <property type="entry name" value="ATP_synth_F1_dsu/esu_N"/>
</dbReference>
<dbReference type="Proteomes" id="UP000198538">
    <property type="component" value="Unassembled WGS sequence"/>
</dbReference>
<keyword evidence="7 14" id="KW-0375">Hydrogen ion transport</keyword>
<comment type="similarity">
    <text evidence="3 14 15">Belongs to the ATPase epsilon chain family.</text>
</comment>
<comment type="function">
    <text evidence="1 14">Produces ATP from ADP in the presence of a proton gradient across the membrane.</text>
</comment>
<feature type="domain" description="ATP synthase epsilon subunit C-terminal" evidence="16">
    <location>
        <begin position="100"/>
        <end position="146"/>
    </location>
</feature>
<dbReference type="InterPro" id="IPR001469">
    <property type="entry name" value="ATP_synth_F1_dsu/esu"/>
</dbReference>
<dbReference type="GO" id="GO:0005524">
    <property type="term" value="F:ATP binding"/>
    <property type="evidence" value="ECO:0007669"/>
    <property type="project" value="UniProtKB-UniRule"/>
</dbReference>
<sequence length="148" mass="16379">MKRAILRIVSGGMELSTFLLEIVTPERLVYSQQVDSVIARGIEGELGILPGHIPMVTPLQIAPITIKNGKENKQVAIGGGFIEVRKDKVVVLAESAEFPESIDVDRARAAKERAERRLASQSNQDHFDHRRAEIALQKAVNRINVFGK</sequence>
<dbReference type="InterPro" id="IPR020547">
    <property type="entry name" value="ATP_synth_F1_esu_C"/>
</dbReference>
<evidence type="ECO:0000313" key="19">
    <source>
        <dbReference type="Proteomes" id="UP000198538"/>
    </source>
</evidence>
<dbReference type="HAMAP" id="MF_00530">
    <property type="entry name" value="ATP_synth_epsil_bac"/>
    <property type="match status" value="1"/>
</dbReference>
<evidence type="ECO:0000256" key="1">
    <source>
        <dbReference type="ARBA" id="ARBA00003543"/>
    </source>
</evidence>
<accession>A0A1G5K4Q8</accession>
<dbReference type="AlphaFoldDB" id="A0A1G5K4Q8"/>
<evidence type="ECO:0000256" key="5">
    <source>
        <dbReference type="ARBA" id="ARBA00022448"/>
    </source>
</evidence>
<evidence type="ECO:0000256" key="3">
    <source>
        <dbReference type="ARBA" id="ARBA00005712"/>
    </source>
</evidence>
<dbReference type="Gene3D" id="2.60.15.10">
    <property type="entry name" value="F0F1 ATP synthase delta/epsilon subunit, N-terminal"/>
    <property type="match status" value="1"/>
</dbReference>
<name>A0A1G5K4Q8_9BACL</name>
<dbReference type="PANTHER" id="PTHR13822:SF10">
    <property type="entry name" value="ATP SYNTHASE EPSILON CHAIN, CHLOROPLASTIC"/>
    <property type="match status" value="1"/>
</dbReference>
<evidence type="ECO:0000313" key="18">
    <source>
        <dbReference type="EMBL" id="SCY95645.1"/>
    </source>
</evidence>
<evidence type="ECO:0000256" key="9">
    <source>
        <dbReference type="ARBA" id="ARBA00023136"/>
    </source>
</evidence>
<dbReference type="NCBIfam" id="NF009980">
    <property type="entry name" value="PRK13446.1"/>
    <property type="match status" value="1"/>
</dbReference>
<keyword evidence="10 14" id="KW-0139">CF(1)</keyword>
<evidence type="ECO:0000259" key="17">
    <source>
        <dbReference type="Pfam" id="PF02823"/>
    </source>
</evidence>
<evidence type="ECO:0000259" key="16">
    <source>
        <dbReference type="Pfam" id="PF00401"/>
    </source>
</evidence>
<evidence type="ECO:0000256" key="11">
    <source>
        <dbReference type="ARBA" id="ARBA00023310"/>
    </source>
</evidence>
<dbReference type="CDD" id="cd12152">
    <property type="entry name" value="F1-ATPase_delta"/>
    <property type="match status" value="1"/>
</dbReference>
<keyword evidence="6 14" id="KW-1003">Cell membrane</keyword>
<dbReference type="PANTHER" id="PTHR13822">
    <property type="entry name" value="ATP SYNTHASE DELTA/EPSILON CHAIN"/>
    <property type="match status" value="1"/>
</dbReference>
<evidence type="ECO:0000256" key="12">
    <source>
        <dbReference type="ARBA" id="ARBA00030215"/>
    </source>
</evidence>
<feature type="domain" description="ATP synthase F1 complex delta/epsilon subunit N-terminal" evidence="17">
    <location>
        <begin position="20"/>
        <end position="96"/>
    </location>
</feature>
<evidence type="ECO:0000256" key="13">
    <source>
        <dbReference type="ARBA" id="ARBA00031795"/>
    </source>
</evidence>
<gene>
    <name evidence="14" type="primary">atpC</name>
    <name evidence="18" type="ORF">SAMN05720606_11374</name>
</gene>
<dbReference type="GO" id="GO:0005886">
    <property type="term" value="C:plasma membrane"/>
    <property type="evidence" value="ECO:0007669"/>
    <property type="project" value="UniProtKB-SubCell"/>
</dbReference>
<dbReference type="SUPFAM" id="SSF51344">
    <property type="entry name" value="Epsilon subunit of F1F0-ATP synthase N-terminal domain"/>
    <property type="match status" value="1"/>
</dbReference>
<dbReference type="Gene3D" id="1.20.5.440">
    <property type="entry name" value="ATP synthase delta/epsilon subunit, C-terminal domain"/>
    <property type="match status" value="1"/>
</dbReference>
<comment type="subunit">
    <text evidence="14 15">F-type ATPases have 2 components, CF(1) - the catalytic core - and CF(0) - the membrane proton channel. CF(1) has five subunits: alpha(3), beta(3), gamma(1), delta(1), epsilon(1). CF(0) has three main subunits: a, b and c.</text>
</comment>
<keyword evidence="8 14" id="KW-0406">Ion transport</keyword>
<dbReference type="Pfam" id="PF00401">
    <property type="entry name" value="ATP-synt_DE"/>
    <property type="match status" value="1"/>
</dbReference>
<evidence type="ECO:0000256" key="8">
    <source>
        <dbReference type="ARBA" id="ARBA00023065"/>
    </source>
</evidence>
<dbReference type="NCBIfam" id="TIGR01216">
    <property type="entry name" value="ATP_synt_epsi"/>
    <property type="match status" value="1"/>
</dbReference>
<dbReference type="Pfam" id="PF02823">
    <property type="entry name" value="ATP-synt_DE_N"/>
    <property type="match status" value="1"/>
</dbReference>
<comment type="subcellular location">
    <subcellularLocation>
        <location evidence="2 14">Cell membrane</location>
        <topology evidence="2 14">Peripheral membrane protein</topology>
    </subcellularLocation>
</comment>
<dbReference type="EMBL" id="FMVM01000013">
    <property type="protein sequence ID" value="SCY95645.1"/>
    <property type="molecule type" value="Genomic_DNA"/>
</dbReference>
<reference evidence="19" key="1">
    <citation type="submission" date="2016-10" db="EMBL/GenBank/DDBJ databases">
        <authorList>
            <person name="Varghese N."/>
            <person name="Submissions S."/>
        </authorList>
    </citation>
    <scope>NUCLEOTIDE SEQUENCE [LARGE SCALE GENOMIC DNA]</scope>
    <source>
        <strain evidence="19">BL9</strain>
    </source>
</reference>
<evidence type="ECO:0000256" key="15">
    <source>
        <dbReference type="RuleBase" id="RU003656"/>
    </source>
</evidence>
<protein>
    <recommendedName>
        <fullName evidence="4 14">ATP synthase epsilon chain</fullName>
    </recommendedName>
    <alternativeName>
        <fullName evidence="13 14">ATP synthase F1 sector epsilon subunit</fullName>
    </alternativeName>
    <alternativeName>
        <fullName evidence="12 14">F-ATPase epsilon subunit</fullName>
    </alternativeName>
</protein>
<dbReference type="InterPro" id="IPR036794">
    <property type="entry name" value="ATP_F1_dsu/esu_C_sf"/>
</dbReference>